<gene>
    <name evidence="4" type="ORF">CEPIT_LOCUS18985</name>
</gene>
<dbReference type="InterPro" id="IPR032567">
    <property type="entry name" value="RTL1-rel"/>
</dbReference>
<evidence type="ECO:0000256" key="1">
    <source>
        <dbReference type="SAM" id="Coils"/>
    </source>
</evidence>
<dbReference type="InterPro" id="IPR021109">
    <property type="entry name" value="Peptidase_aspartic_dom_sf"/>
</dbReference>
<evidence type="ECO:0000313" key="5">
    <source>
        <dbReference type="Proteomes" id="UP001152523"/>
    </source>
</evidence>
<dbReference type="Pfam" id="PF08284">
    <property type="entry name" value="RVP_2"/>
    <property type="match status" value="1"/>
</dbReference>
<dbReference type="Gene3D" id="2.40.70.10">
    <property type="entry name" value="Acid Proteases"/>
    <property type="match status" value="1"/>
</dbReference>
<dbReference type="PANTHER" id="PTHR15503:SF22">
    <property type="entry name" value="TRANSPOSON TY3-I GAG POLYPROTEIN"/>
    <property type="match status" value="1"/>
</dbReference>
<dbReference type="SUPFAM" id="SSF50630">
    <property type="entry name" value="Acid proteases"/>
    <property type="match status" value="1"/>
</dbReference>
<keyword evidence="1" id="KW-0175">Coiled coil</keyword>
<organism evidence="4 5">
    <name type="scientific">Cuscuta epithymum</name>
    <dbReference type="NCBI Taxonomy" id="186058"/>
    <lineage>
        <taxon>Eukaryota</taxon>
        <taxon>Viridiplantae</taxon>
        <taxon>Streptophyta</taxon>
        <taxon>Embryophyta</taxon>
        <taxon>Tracheophyta</taxon>
        <taxon>Spermatophyta</taxon>
        <taxon>Magnoliopsida</taxon>
        <taxon>eudicotyledons</taxon>
        <taxon>Gunneridae</taxon>
        <taxon>Pentapetalae</taxon>
        <taxon>asterids</taxon>
        <taxon>lamiids</taxon>
        <taxon>Solanales</taxon>
        <taxon>Convolvulaceae</taxon>
        <taxon>Cuscuteae</taxon>
        <taxon>Cuscuta</taxon>
        <taxon>Cuscuta subgen. Cuscuta</taxon>
    </lineage>
</organism>
<reference evidence="4" key="1">
    <citation type="submission" date="2022-07" db="EMBL/GenBank/DDBJ databases">
        <authorList>
            <person name="Macas J."/>
            <person name="Novak P."/>
            <person name="Neumann P."/>
        </authorList>
    </citation>
    <scope>NUCLEOTIDE SEQUENCE</scope>
</reference>
<dbReference type="EMBL" id="CAMAPF010000165">
    <property type="protein sequence ID" value="CAH9110005.1"/>
    <property type="molecule type" value="Genomic_DNA"/>
</dbReference>
<dbReference type="PANTHER" id="PTHR15503">
    <property type="entry name" value="LDOC1 RELATED"/>
    <property type="match status" value="1"/>
</dbReference>
<dbReference type="CDD" id="cd00303">
    <property type="entry name" value="retropepsin_like"/>
    <property type="match status" value="1"/>
</dbReference>
<evidence type="ECO:0000259" key="3">
    <source>
        <dbReference type="Pfam" id="PF19259"/>
    </source>
</evidence>
<feature type="coiled-coil region" evidence="1">
    <location>
        <begin position="5"/>
        <end position="32"/>
    </location>
</feature>
<name>A0AAV0DXM6_9ASTE</name>
<accession>A0AAV0DXM6</accession>
<feature type="compositionally biased region" description="Polar residues" evidence="2">
    <location>
        <begin position="80"/>
        <end position="91"/>
    </location>
</feature>
<feature type="region of interest" description="Disordered" evidence="2">
    <location>
        <begin position="52"/>
        <end position="91"/>
    </location>
</feature>
<protein>
    <recommendedName>
        <fullName evidence="3">Ty3 transposon capsid-like protein domain-containing protein</fullName>
    </recommendedName>
</protein>
<dbReference type="Proteomes" id="UP001152523">
    <property type="component" value="Unassembled WGS sequence"/>
</dbReference>
<evidence type="ECO:0000256" key="2">
    <source>
        <dbReference type="SAM" id="MobiDB-lite"/>
    </source>
</evidence>
<dbReference type="Pfam" id="PF19259">
    <property type="entry name" value="Ty3_capsid"/>
    <property type="match status" value="1"/>
</dbReference>
<proteinExistence type="predicted"/>
<feature type="compositionally biased region" description="Basic residues" evidence="2">
    <location>
        <begin position="61"/>
        <end position="74"/>
    </location>
</feature>
<feature type="domain" description="Ty3 transposon capsid-like protein" evidence="3">
    <location>
        <begin position="138"/>
        <end position="266"/>
    </location>
</feature>
<dbReference type="InterPro" id="IPR045358">
    <property type="entry name" value="Ty3_capsid"/>
</dbReference>
<sequence length="809" mass="92874">MVRTRAKMDLRMDSMERKINEVQSESKEENRILRDELRSAMEALATSVTASIAELRDQSRSRARSRSPPRHHVRSSNSPTTSGGNPINPINSRIQLHREPEIHNRFSIQTGRKIDIPIFTGDNAYNWIVRMERYFRVNHIQEEEQVEAAVVAMEGRAINWFIWWEHQIERRNWETLKTSIIRRFQPDLIQNPYGPMLSLKQTGTVQEFRDEFEMVITPQINIDAEILKGIFINGLKVEIKAELKMHNSSSLAEVMDMAILIENKNEALNFKRKEEGMFLWKEKGPVPSKSQNWGEGYKARYGSSGFNNQGNEATDNRNFNSWFEKMEKKITDMQSSGIRKVAPQLSQEEFQERSRKGLCFKCGEKWNKEHTCKLRHYKLMLVEDSDAEEETDFEEPEIPEEEVMLESKSMHLSLMSKEGIPTMRAFKIKGILKWDRGVKQVEVLIDSGATHNFISKKLVDELELPFKTISGYKVQAGNGEKLSNDGRCEDLTLCMQGSIIKQNFYFLNLEGTDLVLGMEWLTTLGDVEINFLKHRIKWKVQGLDQQIQGDPQLNSIEVSLKTMSQIIQDSGDGCLVYQEGRLLQMEKGVAYAESQDQAQVGDCILILQDVLTQSWGQKDPQNFAIEESVVTQSDAKMRILVKGDNLKAFHHQNKTDKFLVWGSSDSGLSWAKEFDFKYHMDGLNMELDSTSQAVVIVNSQRGHLVDLSLKQGSGKGITAARIWWGALDIQSETIQQTIWNHSSLHWPSKQEVGNDTTLSLHMLSHAVVQIKRMAQALKLKSQNAMWYWEGRGARMKIKLIVKADSYHPP</sequence>
<dbReference type="AlphaFoldDB" id="A0AAV0DXM6"/>
<evidence type="ECO:0000313" key="4">
    <source>
        <dbReference type="EMBL" id="CAH9110005.1"/>
    </source>
</evidence>
<keyword evidence="5" id="KW-1185">Reference proteome</keyword>
<comment type="caution">
    <text evidence="4">The sequence shown here is derived from an EMBL/GenBank/DDBJ whole genome shotgun (WGS) entry which is preliminary data.</text>
</comment>